<keyword evidence="5" id="KW-0813">Transport</keyword>
<evidence type="ECO:0000256" key="19">
    <source>
        <dbReference type="SAM" id="SignalP"/>
    </source>
</evidence>
<evidence type="ECO:0000256" key="4">
    <source>
        <dbReference type="ARBA" id="ARBA00020256"/>
    </source>
</evidence>
<feature type="chain" id="PRO_5034511409" description="Signal recognition particle receptor subunit beta" evidence="19">
    <location>
        <begin position="20"/>
        <end position="920"/>
    </location>
</feature>
<keyword evidence="8" id="KW-0812">Transmembrane</keyword>
<reference evidence="21" key="2">
    <citation type="submission" date="2025-09" db="UniProtKB">
        <authorList>
            <consortium name="Ensembl"/>
        </authorList>
    </citation>
    <scope>IDENTIFICATION</scope>
</reference>
<dbReference type="CDD" id="cd04105">
    <property type="entry name" value="SR_beta"/>
    <property type="match status" value="1"/>
</dbReference>
<proteinExistence type="inferred from homology"/>
<keyword evidence="18" id="KW-0675">Receptor</keyword>
<sequence length="920" mass="101235">MKFALQAILSFGFLALCVASSSVRWCTISNEEQEKCQRLKQECFSQQQSKDFPELICVRKTDHQACITAIKDSEADAITLDAGLILEASLNPYNLKPIIAELHSKGSGATTTSYHAIAVVKKGTISSLEELRGKRSCHTGFKRSAGWLIPVGTLVSKNLLQWSGTESGPIEKAVEVFFRSGCVPGVKDVPKLCHACKSGTCDWNDPFAGYAGAYQCLKSGHGDVAFVNEGVVLADSAEERSKYELLCDDGSRRPVEEYESCYWARVASHAVVARSVDGRADKIWALLSYALEQIKQKQSRCQLFKSPQDSGKDLLFKDSAVGLIPVPQRTDAELYLGPKYCAAIQILKRERIDQDPDTTERIKWCAVGKAEKAKCDAWSAQSSGAIQCATADNTEDCLIKIIKREADAITLDGGHIFTAGKCGLVPILTEIPRDEADACVDPKKAVTSRGYIAVAVAKKIDTDVNWNTLRGKKSCHTAVGRTAGWNVPMGLINSQNNLSCHFDTFFKESCAPGAPLESSLCKLCKGSGGEGGLSEKYKCKPNSNEIYHSYSGALRCLIEEGQVAFVKHTTITEITEGQKKPAWARDVTSSDFVLLSKNGERCHHNEYETCHLAKVCNHAVVSRPERAEVVKKVVLEQQKRFGSQGTEKDVFHMFQSDAKDSLFKDGTECLAVPNENTFETYLGQEYLQSLEGFTKCSSSVIWKVFQARKSSRTAVLLAGLCDSGKTLLFVRLLTGNFRNTQTSITDGSALYRIKNDKNRNVTLIDLPGHESLRLQFLDRFKTAARAIVFVVDSVAFQREMKDVAEFLYQLLTDNTILKNAPPLLIACNKQDVTMAKSSKLIQQQLERELNTLRVTLSAAPSTMDSSSSGSVIQLGKKGKEFDFSQLPMKVEFIECSARGNKGEEGSADINDLEKWLAKIA</sequence>
<keyword evidence="17" id="KW-0472">Membrane</keyword>
<dbReference type="AlphaFoldDB" id="A0A8C5SWS7"/>
<evidence type="ECO:0000256" key="10">
    <source>
        <dbReference type="ARBA" id="ARBA00022737"/>
    </source>
</evidence>
<dbReference type="SUPFAM" id="SSF52540">
    <property type="entry name" value="P-loop containing nucleoside triphosphate hydrolases"/>
    <property type="match status" value="1"/>
</dbReference>
<dbReference type="Ensembl" id="ENSLLTT00000024358.1">
    <property type="protein sequence ID" value="ENSLLTP00000023498.1"/>
    <property type="gene ID" value="ENSLLTG00000017355.1"/>
</dbReference>
<dbReference type="Proteomes" id="UP000694406">
    <property type="component" value="Unplaced"/>
</dbReference>
<dbReference type="PROSITE" id="PS51417">
    <property type="entry name" value="ARF"/>
    <property type="match status" value="1"/>
</dbReference>
<dbReference type="GO" id="GO:0005886">
    <property type="term" value="C:plasma membrane"/>
    <property type="evidence" value="ECO:0007669"/>
    <property type="project" value="TreeGrafter"/>
</dbReference>
<evidence type="ECO:0000256" key="5">
    <source>
        <dbReference type="ARBA" id="ARBA00022448"/>
    </source>
</evidence>
<dbReference type="PROSITE" id="PS51408">
    <property type="entry name" value="TRANSFERRIN_LIKE_4"/>
    <property type="match status" value="2"/>
</dbReference>
<evidence type="ECO:0000256" key="11">
    <source>
        <dbReference type="ARBA" id="ARBA00022741"/>
    </source>
</evidence>
<keyword evidence="6" id="KW-0410">Iron transport</keyword>
<keyword evidence="10" id="KW-0677">Repeat</keyword>
<dbReference type="GO" id="GO:0006826">
    <property type="term" value="P:iron ion transport"/>
    <property type="evidence" value="ECO:0007669"/>
    <property type="project" value="UniProtKB-KW"/>
</dbReference>
<keyword evidence="11" id="KW-0547">Nucleotide-binding</keyword>
<name>A0A8C5SWS7_LATLA</name>
<evidence type="ECO:0000256" key="9">
    <source>
        <dbReference type="ARBA" id="ARBA00022723"/>
    </source>
</evidence>
<dbReference type="SUPFAM" id="SSF53850">
    <property type="entry name" value="Periplasmic binding protein-like II"/>
    <property type="match status" value="2"/>
</dbReference>
<reference evidence="21" key="1">
    <citation type="submission" date="2025-08" db="UniProtKB">
        <authorList>
            <consortium name="Ensembl"/>
        </authorList>
    </citation>
    <scope>IDENTIFICATION</scope>
</reference>
<evidence type="ECO:0000256" key="18">
    <source>
        <dbReference type="ARBA" id="ARBA00023170"/>
    </source>
</evidence>
<keyword evidence="7" id="KW-0964">Secreted</keyword>
<comment type="subcellular location">
    <subcellularLocation>
        <location evidence="1">Endoplasmic reticulum membrane</location>
        <topology evidence="1">Single-pass membrane protein</topology>
    </subcellularLocation>
    <subcellularLocation>
        <location evidence="2">Secreted</location>
    </subcellularLocation>
</comment>
<evidence type="ECO:0000313" key="21">
    <source>
        <dbReference type="Ensembl" id="ENSLLTP00000023498.1"/>
    </source>
</evidence>
<comment type="similarity">
    <text evidence="3">Belongs to the SRP receptor beta subunit family.</text>
</comment>
<evidence type="ECO:0000256" key="17">
    <source>
        <dbReference type="ARBA" id="ARBA00023136"/>
    </source>
</evidence>
<feature type="domain" description="Transferrin-like" evidence="20">
    <location>
        <begin position="362"/>
        <end position="695"/>
    </location>
</feature>
<dbReference type="InterPro" id="IPR018195">
    <property type="entry name" value="Transferrin_Fe_BS"/>
</dbReference>
<dbReference type="GO" id="GO:0046872">
    <property type="term" value="F:metal ion binding"/>
    <property type="evidence" value="ECO:0007669"/>
    <property type="project" value="UniProtKB-KW"/>
</dbReference>
<dbReference type="GO" id="GO:0055037">
    <property type="term" value="C:recycling endosome"/>
    <property type="evidence" value="ECO:0007669"/>
    <property type="project" value="TreeGrafter"/>
</dbReference>
<dbReference type="Gene3D" id="3.40.190.10">
    <property type="entry name" value="Periplasmic binding protein-like II"/>
    <property type="match status" value="4"/>
</dbReference>
<dbReference type="Pfam" id="PF00405">
    <property type="entry name" value="Transferrin"/>
    <property type="match status" value="2"/>
</dbReference>
<dbReference type="PANTHER" id="PTHR11485">
    <property type="entry name" value="TRANSFERRIN"/>
    <property type="match status" value="1"/>
</dbReference>
<evidence type="ECO:0000256" key="8">
    <source>
        <dbReference type="ARBA" id="ARBA00022692"/>
    </source>
</evidence>
<keyword evidence="12" id="KW-0256">Endoplasmic reticulum</keyword>
<dbReference type="FunFam" id="3.40.190.10:FF:000095">
    <property type="entry name" value="Lactotransferrin"/>
    <property type="match status" value="1"/>
</dbReference>
<keyword evidence="14" id="KW-0408">Iron</keyword>
<keyword evidence="16" id="KW-0342">GTP-binding</keyword>
<dbReference type="InterPro" id="IPR027417">
    <property type="entry name" value="P-loop_NTPase"/>
</dbReference>
<evidence type="ECO:0000256" key="13">
    <source>
        <dbReference type="ARBA" id="ARBA00022989"/>
    </source>
</evidence>
<keyword evidence="13" id="KW-1133">Transmembrane helix</keyword>
<evidence type="ECO:0000256" key="2">
    <source>
        <dbReference type="ARBA" id="ARBA00004613"/>
    </source>
</evidence>
<evidence type="ECO:0000256" key="3">
    <source>
        <dbReference type="ARBA" id="ARBA00005619"/>
    </source>
</evidence>
<dbReference type="SMART" id="SM00094">
    <property type="entry name" value="TR_FER"/>
    <property type="match status" value="2"/>
</dbReference>
<organism evidence="21 22">
    <name type="scientific">Laticauda laticaudata</name>
    <name type="common">Blue-ringed sea krait</name>
    <name type="synonym">Blue-lipped sea krait</name>
    <dbReference type="NCBI Taxonomy" id="8630"/>
    <lineage>
        <taxon>Eukaryota</taxon>
        <taxon>Metazoa</taxon>
        <taxon>Chordata</taxon>
        <taxon>Craniata</taxon>
        <taxon>Vertebrata</taxon>
        <taxon>Euteleostomi</taxon>
        <taxon>Lepidosauria</taxon>
        <taxon>Squamata</taxon>
        <taxon>Bifurcata</taxon>
        <taxon>Unidentata</taxon>
        <taxon>Episquamata</taxon>
        <taxon>Toxicofera</taxon>
        <taxon>Serpentes</taxon>
        <taxon>Colubroidea</taxon>
        <taxon>Elapidae</taxon>
        <taxon>Laticaudinae</taxon>
        <taxon>Laticauda</taxon>
    </lineage>
</organism>
<accession>A0A8C5SWS7</accession>
<dbReference type="PANTHER" id="PTHR11485:SF31">
    <property type="entry name" value="SEROTRANSFERRIN"/>
    <property type="match status" value="1"/>
</dbReference>
<evidence type="ECO:0000256" key="16">
    <source>
        <dbReference type="ARBA" id="ARBA00023134"/>
    </source>
</evidence>
<keyword evidence="22" id="KW-1185">Reference proteome</keyword>
<protein>
    <recommendedName>
        <fullName evidence="4">Signal recognition particle receptor subunit beta</fullName>
    </recommendedName>
</protein>
<dbReference type="InterPro" id="IPR001156">
    <property type="entry name" value="Transferrin-like_dom"/>
</dbReference>
<evidence type="ECO:0000256" key="14">
    <source>
        <dbReference type="ARBA" id="ARBA00023004"/>
    </source>
</evidence>
<dbReference type="GO" id="GO:0005615">
    <property type="term" value="C:extracellular space"/>
    <property type="evidence" value="ECO:0007669"/>
    <property type="project" value="TreeGrafter"/>
</dbReference>
<dbReference type="GO" id="GO:0005769">
    <property type="term" value="C:early endosome"/>
    <property type="evidence" value="ECO:0007669"/>
    <property type="project" value="TreeGrafter"/>
</dbReference>
<feature type="domain" description="Transferrin-like" evidence="20">
    <location>
        <begin position="23"/>
        <end position="349"/>
    </location>
</feature>
<feature type="signal peptide" evidence="19">
    <location>
        <begin position="1"/>
        <end position="19"/>
    </location>
</feature>
<evidence type="ECO:0000256" key="1">
    <source>
        <dbReference type="ARBA" id="ARBA00004389"/>
    </source>
</evidence>
<dbReference type="Gene3D" id="3.40.50.300">
    <property type="entry name" value="P-loop containing nucleotide triphosphate hydrolases"/>
    <property type="match status" value="1"/>
</dbReference>
<dbReference type="GO" id="GO:0019731">
    <property type="term" value="P:antibacterial humoral response"/>
    <property type="evidence" value="ECO:0007669"/>
    <property type="project" value="TreeGrafter"/>
</dbReference>
<dbReference type="GeneTree" id="ENSGT00940000156055"/>
<evidence type="ECO:0000313" key="22">
    <source>
        <dbReference type="Proteomes" id="UP000694406"/>
    </source>
</evidence>
<dbReference type="InterPro" id="IPR019009">
    <property type="entry name" value="SRP_receptor_beta_su"/>
</dbReference>
<keyword evidence="19" id="KW-0732">Signal</keyword>
<evidence type="ECO:0000256" key="6">
    <source>
        <dbReference type="ARBA" id="ARBA00022496"/>
    </source>
</evidence>
<evidence type="ECO:0000256" key="12">
    <source>
        <dbReference type="ARBA" id="ARBA00022824"/>
    </source>
</evidence>
<evidence type="ECO:0000256" key="7">
    <source>
        <dbReference type="ARBA" id="ARBA00022525"/>
    </source>
</evidence>
<evidence type="ECO:0000259" key="20">
    <source>
        <dbReference type="PROSITE" id="PS51408"/>
    </source>
</evidence>
<dbReference type="PRINTS" id="PR00422">
    <property type="entry name" value="TRANSFERRIN"/>
</dbReference>
<dbReference type="GO" id="GO:0005789">
    <property type="term" value="C:endoplasmic reticulum membrane"/>
    <property type="evidence" value="ECO:0007669"/>
    <property type="project" value="UniProtKB-SubCell"/>
</dbReference>
<dbReference type="PROSITE" id="PS00206">
    <property type="entry name" value="TRANSFERRIN_LIKE_2"/>
    <property type="match status" value="1"/>
</dbReference>
<evidence type="ECO:0000256" key="15">
    <source>
        <dbReference type="ARBA" id="ARBA00023065"/>
    </source>
</evidence>
<keyword evidence="9" id="KW-0479">Metal-binding</keyword>
<dbReference type="GO" id="GO:0005525">
    <property type="term" value="F:GTP binding"/>
    <property type="evidence" value="ECO:0007669"/>
    <property type="project" value="UniProtKB-KW"/>
</dbReference>
<dbReference type="Pfam" id="PF09439">
    <property type="entry name" value="SRPRB"/>
    <property type="match status" value="1"/>
</dbReference>
<keyword evidence="15" id="KW-0406">Ion transport</keyword>
<dbReference type="PROSITE" id="PS00207">
    <property type="entry name" value="TRANSFERRIN_LIKE_3"/>
    <property type="match status" value="1"/>
</dbReference>